<proteinExistence type="inferred from homology"/>
<organism evidence="4 5">
    <name type="scientific">Nocardioides panacihumi</name>
    <dbReference type="NCBI Taxonomy" id="400774"/>
    <lineage>
        <taxon>Bacteria</taxon>
        <taxon>Bacillati</taxon>
        <taxon>Actinomycetota</taxon>
        <taxon>Actinomycetes</taxon>
        <taxon>Propionibacteriales</taxon>
        <taxon>Nocardioidaceae</taxon>
        <taxon>Nocardioides</taxon>
    </lineage>
</organism>
<protein>
    <submittedName>
        <fullName evidence="4">Enoyl-CoA hydratase/isomerase family protein</fullName>
    </submittedName>
</protein>
<dbReference type="Proteomes" id="UP001500571">
    <property type="component" value="Unassembled WGS sequence"/>
</dbReference>
<keyword evidence="3" id="KW-0456">Lyase</keyword>
<dbReference type="InterPro" id="IPR029045">
    <property type="entry name" value="ClpP/crotonase-like_dom_sf"/>
</dbReference>
<evidence type="ECO:0000313" key="4">
    <source>
        <dbReference type="EMBL" id="GAA1970182.1"/>
    </source>
</evidence>
<dbReference type="PANTHER" id="PTHR11941:SF169">
    <property type="entry name" value="(7AS)-7A-METHYL-1,5-DIOXO-2,3,5,6,7,7A-HEXAHYDRO-1H-INDENE-CARBOXYL-COA HYDROLASE"/>
    <property type="match status" value="1"/>
</dbReference>
<evidence type="ECO:0000256" key="1">
    <source>
        <dbReference type="ARBA" id="ARBA00005254"/>
    </source>
</evidence>
<comment type="caution">
    <text evidence="4">The sequence shown here is derived from an EMBL/GenBank/DDBJ whole genome shotgun (WGS) entry which is preliminary data.</text>
</comment>
<dbReference type="CDD" id="cd06558">
    <property type="entry name" value="crotonase-like"/>
    <property type="match status" value="1"/>
</dbReference>
<dbReference type="Pfam" id="PF00378">
    <property type="entry name" value="ECH_1"/>
    <property type="match status" value="1"/>
</dbReference>
<comment type="similarity">
    <text evidence="1">Belongs to the enoyl-CoA hydratase/isomerase family.</text>
</comment>
<dbReference type="EMBL" id="BAAAPB010000004">
    <property type="protein sequence ID" value="GAA1970182.1"/>
    <property type="molecule type" value="Genomic_DNA"/>
</dbReference>
<dbReference type="Gene3D" id="3.90.226.10">
    <property type="entry name" value="2-enoyl-CoA Hydratase, Chain A, domain 1"/>
    <property type="match status" value="1"/>
</dbReference>
<dbReference type="SUPFAM" id="SSF52096">
    <property type="entry name" value="ClpP/crotonase"/>
    <property type="match status" value="1"/>
</dbReference>
<sequence length="359" mass="37443">MPILHRTGTDRGALSCGRERGAVEFVSLTDLADGCARLTGDPGQPALAVVDLSTTDWSSPVVATAAATLAERSIVTLGWSSVALPPTSAAVLDALTLTLAPNGPGRSWVSVTDAVDDIAATVAAAPGAAITLASLLPATSRADVYDGLQLESLAYSTLLAGPEFAAWRAATPVAVVPPDDEPVLLDRIDDDLAITFNRPHRHNAFSRSLRDALIEGLEVARLDRSIRSVVLSGAGPSFCSGGDLDEFGTAHDPVAAHMTRLGRSAGWLIHQLRGRITVHLHGACIGAGIELPSFAGQVVASSDTWVQLPELRMGLVPGAGGTVSVNHRIGRWRTAYLALSGRRLDAAAAQEWGLVDVVR</sequence>
<dbReference type="InterPro" id="IPR001753">
    <property type="entry name" value="Enoyl-CoA_hydra/iso"/>
</dbReference>
<dbReference type="PANTHER" id="PTHR11941">
    <property type="entry name" value="ENOYL-COA HYDRATASE-RELATED"/>
    <property type="match status" value="1"/>
</dbReference>
<evidence type="ECO:0000256" key="2">
    <source>
        <dbReference type="ARBA" id="ARBA00023098"/>
    </source>
</evidence>
<name>A0ABN2RJG8_9ACTN</name>
<reference evidence="4 5" key="1">
    <citation type="journal article" date="2019" name="Int. J. Syst. Evol. Microbiol.">
        <title>The Global Catalogue of Microorganisms (GCM) 10K type strain sequencing project: providing services to taxonomists for standard genome sequencing and annotation.</title>
        <authorList>
            <consortium name="The Broad Institute Genomics Platform"/>
            <consortium name="The Broad Institute Genome Sequencing Center for Infectious Disease"/>
            <person name="Wu L."/>
            <person name="Ma J."/>
        </authorList>
    </citation>
    <scope>NUCLEOTIDE SEQUENCE [LARGE SCALE GENOMIC DNA]</scope>
    <source>
        <strain evidence="4 5">JCM 15309</strain>
    </source>
</reference>
<gene>
    <name evidence="4" type="ORF">GCM10009798_33630</name>
</gene>
<keyword evidence="5" id="KW-1185">Reference proteome</keyword>
<keyword evidence="2" id="KW-0443">Lipid metabolism</keyword>
<evidence type="ECO:0000256" key="3">
    <source>
        <dbReference type="ARBA" id="ARBA00023239"/>
    </source>
</evidence>
<accession>A0ABN2RJG8</accession>
<evidence type="ECO:0000313" key="5">
    <source>
        <dbReference type="Proteomes" id="UP001500571"/>
    </source>
</evidence>